<dbReference type="Gene3D" id="3.80.10.10">
    <property type="entry name" value="Ribonuclease Inhibitor"/>
    <property type="match status" value="1"/>
</dbReference>
<accession>A0A9P5S2B1</accession>
<keyword evidence="2" id="KW-1185">Reference proteome</keyword>
<protein>
    <recommendedName>
        <fullName evidence="3">F-box domain-containing protein</fullName>
    </recommendedName>
</protein>
<dbReference type="OrthoDB" id="2444067at2759"/>
<sequence>MSLVHPLELPEIIEHLGHFLSLWTQEQEQQTGPKKTVFTPKTFLTCLRVSRLWHQTLLPILWATYDAEGMEHVPTDILRRYSSNFRTFCMPRGWILFTFVDCTKLTRLTLNSNTADIGHSRQMVRSNPGLKSLKWNGPSILPLLPCDEFASLTRLESLTLSLWDVSGGRLGRALRLLAGSIKELEIGWLTGLHVQGTRWITAEGNDTEDDSLIFPCLELVRLPGLCFGPDPAEFVKSCPNLARLELTLERYKDNYKDDEDIVRITDSLCAHCPKLRSLAVKGTIEQGLKATLIRNCATSNSLSEIIVVVPSIDSHIADSIALHASTLSTLGILNMTNGPVALDQLFQLPARCPRLRQFSVGAWYCCETGPAVLDAIRTAAWRSNSRLEVLDLDIGDIKETSKRADASTLGEMFKDGPIIGWHYHAGDSIASYKTNVRLSRAFVEDMFKSVAGFENLWLLRWCMIVFTRSSRPAEARFASLPFIHSADD</sequence>
<dbReference type="SUPFAM" id="SSF52047">
    <property type="entry name" value="RNI-like"/>
    <property type="match status" value="1"/>
</dbReference>
<dbReference type="EMBL" id="JAAAUQ010000200">
    <property type="protein sequence ID" value="KAF9153056.1"/>
    <property type="molecule type" value="Genomic_DNA"/>
</dbReference>
<comment type="caution">
    <text evidence="1">The sequence shown here is derived from an EMBL/GenBank/DDBJ whole genome shotgun (WGS) entry which is preliminary data.</text>
</comment>
<evidence type="ECO:0008006" key="3">
    <source>
        <dbReference type="Google" id="ProtNLM"/>
    </source>
</evidence>
<evidence type="ECO:0000313" key="1">
    <source>
        <dbReference type="EMBL" id="KAF9153056.1"/>
    </source>
</evidence>
<gene>
    <name evidence="1" type="ORF">BG015_004196</name>
</gene>
<dbReference type="InterPro" id="IPR032675">
    <property type="entry name" value="LRR_dom_sf"/>
</dbReference>
<proteinExistence type="predicted"/>
<dbReference type="AlphaFoldDB" id="A0A9P5S2B1"/>
<evidence type="ECO:0000313" key="2">
    <source>
        <dbReference type="Proteomes" id="UP000748756"/>
    </source>
</evidence>
<dbReference type="Proteomes" id="UP000748756">
    <property type="component" value="Unassembled WGS sequence"/>
</dbReference>
<name>A0A9P5S2B1_9FUNG</name>
<organism evidence="1 2">
    <name type="scientific">Linnemannia schmuckeri</name>
    <dbReference type="NCBI Taxonomy" id="64567"/>
    <lineage>
        <taxon>Eukaryota</taxon>
        <taxon>Fungi</taxon>
        <taxon>Fungi incertae sedis</taxon>
        <taxon>Mucoromycota</taxon>
        <taxon>Mortierellomycotina</taxon>
        <taxon>Mortierellomycetes</taxon>
        <taxon>Mortierellales</taxon>
        <taxon>Mortierellaceae</taxon>
        <taxon>Linnemannia</taxon>
    </lineage>
</organism>
<reference evidence="1" key="1">
    <citation type="journal article" date="2020" name="Fungal Divers.">
        <title>Resolving the Mortierellaceae phylogeny through synthesis of multi-gene phylogenetics and phylogenomics.</title>
        <authorList>
            <person name="Vandepol N."/>
            <person name="Liber J."/>
            <person name="Desiro A."/>
            <person name="Na H."/>
            <person name="Kennedy M."/>
            <person name="Barry K."/>
            <person name="Grigoriev I.V."/>
            <person name="Miller A.N."/>
            <person name="O'Donnell K."/>
            <person name="Stajich J.E."/>
            <person name="Bonito G."/>
        </authorList>
    </citation>
    <scope>NUCLEOTIDE SEQUENCE</scope>
    <source>
        <strain evidence="1">NRRL 6426</strain>
    </source>
</reference>